<dbReference type="EMBL" id="JARKHS020029324">
    <property type="protein sequence ID" value="KAK8763423.1"/>
    <property type="molecule type" value="Genomic_DNA"/>
</dbReference>
<keyword evidence="1" id="KW-0812">Transmembrane</keyword>
<evidence type="ECO:0000313" key="3">
    <source>
        <dbReference type="Proteomes" id="UP001321473"/>
    </source>
</evidence>
<proteinExistence type="predicted"/>
<keyword evidence="1" id="KW-0472">Membrane</keyword>
<evidence type="ECO:0000256" key="1">
    <source>
        <dbReference type="SAM" id="Phobius"/>
    </source>
</evidence>
<feature type="transmembrane region" description="Helical" evidence="1">
    <location>
        <begin position="82"/>
        <end position="100"/>
    </location>
</feature>
<feature type="transmembrane region" description="Helical" evidence="1">
    <location>
        <begin position="112"/>
        <end position="131"/>
    </location>
</feature>
<evidence type="ECO:0000313" key="2">
    <source>
        <dbReference type="EMBL" id="KAK8763423.1"/>
    </source>
</evidence>
<protein>
    <submittedName>
        <fullName evidence="2">Uncharacterized protein</fullName>
    </submittedName>
</protein>
<dbReference type="Proteomes" id="UP001321473">
    <property type="component" value="Unassembled WGS sequence"/>
</dbReference>
<gene>
    <name evidence="2" type="ORF">V5799_033970</name>
</gene>
<comment type="caution">
    <text evidence="2">The sequence shown here is derived from an EMBL/GenBank/DDBJ whole genome shotgun (WGS) entry which is preliminary data.</text>
</comment>
<reference evidence="2 3" key="1">
    <citation type="journal article" date="2023" name="Arcadia Sci">
        <title>De novo assembly of a long-read Amblyomma americanum tick genome.</title>
        <authorList>
            <person name="Chou S."/>
            <person name="Poskanzer K.E."/>
            <person name="Rollins M."/>
            <person name="Thuy-Boun P.S."/>
        </authorList>
    </citation>
    <scope>NUCLEOTIDE SEQUENCE [LARGE SCALE GENOMIC DNA]</scope>
    <source>
        <strain evidence="2">F_SG_1</strain>
        <tissue evidence="2">Salivary glands</tissue>
    </source>
</reference>
<sequence length="132" mass="14602">MWFFRMPSIAKVQLLALAIGFGSIADALNWHYARGFSVCIFSAHTLAFLMTAMYATPLTAFIHMTSGTGAVESSAYRHACRLHYVLAAVVYITVLVFLVTQQGGIAREAVRYRVVVMSILNMLVYCLLAFLA</sequence>
<feature type="transmembrane region" description="Helical" evidence="1">
    <location>
        <begin position="43"/>
        <end position="62"/>
    </location>
</feature>
<keyword evidence="1" id="KW-1133">Transmembrane helix</keyword>
<accession>A0AAQ4DLT3</accession>
<dbReference type="AlphaFoldDB" id="A0AAQ4DLT3"/>
<name>A0AAQ4DLT3_AMBAM</name>
<organism evidence="2 3">
    <name type="scientific">Amblyomma americanum</name>
    <name type="common">Lone star tick</name>
    <dbReference type="NCBI Taxonomy" id="6943"/>
    <lineage>
        <taxon>Eukaryota</taxon>
        <taxon>Metazoa</taxon>
        <taxon>Ecdysozoa</taxon>
        <taxon>Arthropoda</taxon>
        <taxon>Chelicerata</taxon>
        <taxon>Arachnida</taxon>
        <taxon>Acari</taxon>
        <taxon>Parasitiformes</taxon>
        <taxon>Ixodida</taxon>
        <taxon>Ixodoidea</taxon>
        <taxon>Ixodidae</taxon>
        <taxon>Amblyomminae</taxon>
        <taxon>Amblyomma</taxon>
    </lineage>
</organism>
<keyword evidence="3" id="KW-1185">Reference proteome</keyword>